<dbReference type="PANTHER" id="PTHR23513:SF6">
    <property type="entry name" value="MAJOR FACILITATOR SUPERFAMILY ASSOCIATED DOMAIN-CONTAINING PROTEIN"/>
    <property type="match status" value="1"/>
</dbReference>
<reference evidence="8 9" key="1">
    <citation type="journal article" date="2015" name="Nature">
        <title>rRNA introns, odd ribosomes, and small enigmatic genomes across a large radiation of phyla.</title>
        <authorList>
            <person name="Brown C.T."/>
            <person name="Hug L.A."/>
            <person name="Thomas B.C."/>
            <person name="Sharon I."/>
            <person name="Castelle C.J."/>
            <person name="Singh A."/>
            <person name="Wilkins M.J."/>
            <person name="Williams K.H."/>
            <person name="Banfield J.F."/>
        </authorList>
    </citation>
    <scope>NUCLEOTIDE SEQUENCE [LARGE SCALE GENOMIC DNA]</scope>
</reference>
<feature type="transmembrane region" description="Helical" evidence="6">
    <location>
        <begin position="232"/>
        <end position="254"/>
    </location>
</feature>
<comment type="caution">
    <text evidence="8">The sequence shown here is derived from an EMBL/GenBank/DDBJ whole genome shotgun (WGS) entry which is preliminary data.</text>
</comment>
<dbReference type="SUPFAM" id="SSF103473">
    <property type="entry name" value="MFS general substrate transporter"/>
    <property type="match status" value="1"/>
</dbReference>
<evidence type="ECO:0000256" key="6">
    <source>
        <dbReference type="SAM" id="Phobius"/>
    </source>
</evidence>
<dbReference type="AlphaFoldDB" id="A0A0G0Z9E8"/>
<comment type="subcellular location">
    <subcellularLocation>
        <location evidence="1">Cell membrane</location>
        <topology evidence="1">Multi-pass membrane protein</topology>
    </subcellularLocation>
</comment>
<evidence type="ECO:0000313" key="8">
    <source>
        <dbReference type="EMBL" id="KKS45345.1"/>
    </source>
</evidence>
<dbReference type="GO" id="GO:0022857">
    <property type="term" value="F:transmembrane transporter activity"/>
    <property type="evidence" value="ECO:0007669"/>
    <property type="project" value="InterPro"/>
</dbReference>
<dbReference type="PANTHER" id="PTHR23513">
    <property type="entry name" value="INTEGRAL MEMBRANE EFFLUX PROTEIN-RELATED"/>
    <property type="match status" value="1"/>
</dbReference>
<protein>
    <submittedName>
        <fullName evidence="8">Major facilitator superfamily protein</fullName>
    </submittedName>
</protein>
<feature type="transmembrane region" description="Helical" evidence="6">
    <location>
        <begin position="199"/>
        <end position="220"/>
    </location>
</feature>
<evidence type="ECO:0000256" key="3">
    <source>
        <dbReference type="ARBA" id="ARBA00022692"/>
    </source>
</evidence>
<gene>
    <name evidence="8" type="ORF">UV10_C0027G0005</name>
</gene>
<dbReference type="PROSITE" id="PS50850">
    <property type="entry name" value="MFS"/>
    <property type="match status" value="1"/>
</dbReference>
<sequence>MLSQVTINLMNFYVLTQIFLHTKSTIAVALMWIAGALPALLFGPFSGPLVDSISRRKAMVITNLLQAVTVAMLLFSPSVYYLYIIVFFYWLFDQIYLPSQQATIPQVVPAKDLTKANGIFLLTQQGSVLLGFGLGGILLGILGRHTTIALAALGLVVAAVSVYFLPKDKPQVDLSQKDFTRFWKDLLAGYSYVRSHREIFLPVLMVICSQIFISVISIVLPTFTHEVLHLNLNFAGLLLIVPGAIGALLVTRSLPAYLKTARKKSVVEIGLLTGAITLILLSLVIYLPMGRAFAASVVAIGIGTAIAAVSVPSQTLIQERTPNWLRGRVYSQLSFMLIIASTLPILIAGTLADILGVSVFMGILGILLLSVYLFVSKKGDYVLANGFGL</sequence>
<feature type="transmembrane region" description="Helical" evidence="6">
    <location>
        <begin position="354"/>
        <end position="375"/>
    </location>
</feature>
<evidence type="ECO:0000256" key="5">
    <source>
        <dbReference type="ARBA" id="ARBA00023136"/>
    </source>
</evidence>
<dbReference type="EMBL" id="LCDE01000027">
    <property type="protein sequence ID" value="KKS45345.1"/>
    <property type="molecule type" value="Genomic_DNA"/>
</dbReference>
<dbReference type="GO" id="GO:0005886">
    <property type="term" value="C:plasma membrane"/>
    <property type="evidence" value="ECO:0007669"/>
    <property type="project" value="UniProtKB-SubCell"/>
</dbReference>
<feature type="transmembrane region" description="Helical" evidence="6">
    <location>
        <begin position="293"/>
        <end position="317"/>
    </location>
</feature>
<dbReference type="InterPro" id="IPR020846">
    <property type="entry name" value="MFS_dom"/>
</dbReference>
<evidence type="ECO:0000256" key="4">
    <source>
        <dbReference type="ARBA" id="ARBA00022989"/>
    </source>
</evidence>
<organism evidence="8 9">
    <name type="scientific">Candidatus Azambacteria bacterium GW2011_GWA1_42_19</name>
    <dbReference type="NCBI Taxonomy" id="1618609"/>
    <lineage>
        <taxon>Bacteria</taxon>
        <taxon>Candidatus Azamiibacteriota</taxon>
    </lineage>
</organism>
<feature type="transmembrane region" description="Helical" evidence="6">
    <location>
        <begin position="148"/>
        <end position="165"/>
    </location>
</feature>
<feature type="transmembrane region" description="Helical" evidence="6">
    <location>
        <begin position="81"/>
        <end position="98"/>
    </location>
</feature>
<evidence type="ECO:0000259" key="7">
    <source>
        <dbReference type="PROSITE" id="PS50850"/>
    </source>
</evidence>
<feature type="transmembrane region" description="Helical" evidence="6">
    <location>
        <begin position="266"/>
        <end position="287"/>
    </location>
</feature>
<name>A0A0G0Z9E8_9BACT</name>
<evidence type="ECO:0000256" key="2">
    <source>
        <dbReference type="ARBA" id="ARBA00022475"/>
    </source>
</evidence>
<keyword evidence="4 6" id="KW-1133">Transmembrane helix</keyword>
<accession>A0A0G0Z9E8</accession>
<dbReference type="InterPro" id="IPR011701">
    <property type="entry name" value="MFS"/>
</dbReference>
<dbReference type="Proteomes" id="UP000034951">
    <property type="component" value="Unassembled WGS sequence"/>
</dbReference>
<dbReference type="CDD" id="cd06173">
    <property type="entry name" value="MFS_MefA_like"/>
    <property type="match status" value="1"/>
</dbReference>
<keyword evidence="2" id="KW-1003">Cell membrane</keyword>
<keyword evidence="5 6" id="KW-0472">Membrane</keyword>
<evidence type="ECO:0000313" key="9">
    <source>
        <dbReference type="Proteomes" id="UP000034951"/>
    </source>
</evidence>
<feature type="domain" description="Major facilitator superfamily (MFS) profile" evidence="7">
    <location>
        <begin position="1"/>
        <end position="380"/>
    </location>
</feature>
<evidence type="ECO:0000256" key="1">
    <source>
        <dbReference type="ARBA" id="ARBA00004651"/>
    </source>
</evidence>
<feature type="transmembrane region" description="Helical" evidence="6">
    <location>
        <begin position="119"/>
        <end position="142"/>
    </location>
</feature>
<proteinExistence type="predicted"/>
<keyword evidence="3 6" id="KW-0812">Transmembrane</keyword>
<dbReference type="Gene3D" id="1.20.1250.20">
    <property type="entry name" value="MFS general substrate transporter like domains"/>
    <property type="match status" value="1"/>
</dbReference>
<feature type="transmembrane region" description="Helical" evidence="6">
    <location>
        <begin position="329"/>
        <end position="348"/>
    </location>
</feature>
<dbReference type="InterPro" id="IPR036259">
    <property type="entry name" value="MFS_trans_sf"/>
</dbReference>
<dbReference type="Pfam" id="PF07690">
    <property type="entry name" value="MFS_1"/>
    <property type="match status" value="1"/>
</dbReference>
<feature type="transmembrane region" description="Helical" evidence="6">
    <location>
        <begin position="26"/>
        <end position="46"/>
    </location>
</feature>